<feature type="transmembrane region" description="Helical" evidence="16">
    <location>
        <begin position="317"/>
        <end position="336"/>
    </location>
</feature>
<evidence type="ECO:0000256" key="16">
    <source>
        <dbReference type="SAM" id="Phobius"/>
    </source>
</evidence>
<keyword evidence="7" id="KW-0808">Transferase</keyword>
<reference evidence="20 21" key="1">
    <citation type="submission" date="2018-03" db="EMBL/GenBank/DDBJ databases">
        <title>Genomic Encyclopedia of Archaeal and Bacterial Type Strains, Phase II (KMG-II): from individual species to whole genera.</title>
        <authorList>
            <person name="Goeker M."/>
        </authorList>
    </citation>
    <scope>NUCLEOTIDE SEQUENCE [LARGE SCALE GENOMIC DNA]</scope>
    <source>
        <strain evidence="20 21">DSM 100346</strain>
    </source>
</reference>
<dbReference type="SMART" id="SM00448">
    <property type="entry name" value="REC"/>
    <property type="match status" value="1"/>
</dbReference>
<dbReference type="PROSITE" id="PS50894">
    <property type="entry name" value="HPT"/>
    <property type="match status" value="1"/>
</dbReference>
<protein>
    <recommendedName>
        <fullName evidence="3">histidine kinase</fullName>
        <ecNumber evidence="3">2.7.13.3</ecNumber>
    </recommendedName>
</protein>
<dbReference type="InterPro" id="IPR001789">
    <property type="entry name" value="Sig_transdc_resp-reg_receiver"/>
</dbReference>
<dbReference type="EMBL" id="QGDT01000002">
    <property type="protein sequence ID" value="PWJ59568.1"/>
    <property type="molecule type" value="Genomic_DNA"/>
</dbReference>
<dbReference type="Gene3D" id="1.10.287.130">
    <property type="match status" value="1"/>
</dbReference>
<keyword evidence="12 16" id="KW-0472">Membrane</keyword>
<dbReference type="SUPFAM" id="SSF47226">
    <property type="entry name" value="Histidine-containing phosphotransfer domain, HPT domain"/>
    <property type="match status" value="1"/>
</dbReference>
<evidence type="ECO:0000256" key="1">
    <source>
        <dbReference type="ARBA" id="ARBA00000085"/>
    </source>
</evidence>
<name>A0A316AQ04_9BACT</name>
<keyword evidence="21" id="KW-1185">Reference proteome</keyword>
<evidence type="ECO:0000256" key="13">
    <source>
        <dbReference type="PROSITE-ProRule" id="PRU00110"/>
    </source>
</evidence>
<dbReference type="SUPFAM" id="SSF55874">
    <property type="entry name" value="ATPase domain of HSP90 chaperone/DNA topoisomerase II/histidine kinase"/>
    <property type="match status" value="1"/>
</dbReference>
<evidence type="ECO:0000259" key="18">
    <source>
        <dbReference type="PROSITE" id="PS50110"/>
    </source>
</evidence>
<keyword evidence="11 16" id="KW-1133">Transmembrane helix</keyword>
<keyword evidence="5" id="KW-0997">Cell inner membrane</keyword>
<keyword evidence="6 14" id="KW-0597">Phosphoprotein</keyword>
<dbReference type="SMART" id="SM00388">
    <property type="entry name" value="HisKA"/>
    <property type="match status" value="1"/>
</dbReference>
<dbReference type="Pfam" id="PF00072">
    <property type="entry name" value="Response_reg"/>
    <property type="match status" value="1"/>
</dbReference>
<dbReference type="RefSeq" id="WP_109673420.1">
    <property type="nucleotide sequence ID" value="NZ_QGDT01000002.1"/>
</dbReference>
<evidence type="ECO:0000256" key="5">
    <source>
        <dbReference type="ARBA" id="ARBA00022519"/>
    </source>
</evidence>
<dbReference type="InterPro" id="IPR036890">
    <property type="entry name" value="HATPase_C_sf"/>
</dbReference>
<keyword evidence="10" id="KW-0547">Nucleotide-binding</keyword>
<evidence type="ECO:0000256" key="9">
    <source>
        <dbReference type="ARBA" id="ARBA00022777"/>
    </source>
</evidence>
<evidence type="ECO:0000256" key="11">
    <source>
        <dbReference type="ARBA" id="ARBA00022989"/>
    </source>
</evidence>
<dbReference type="PROSITE" id="PS50109">
    <property type="entry name" value="HIS_KIN"/>
    <property type="match status" value="1"/>
</dbReference>
<dbReference type="InterPro" id="IPR008207">
    <property type="entry name" value="Sig_transdc_His_kin_Hpt_dom"/>
</dbReference>
<dbReference type="Gene3D" id="3.30.565.10">
    <property type="entry name" value="Histidine kinase-like ATPase, C-terminal domain"/>
    <property type="match status" value="1"/>
</dbReference>
<evidence type="ECO:0000256" key="8">
    <source>
        <dbReference type="ARBA" id="ARBA00022692"/>
    </source>
</evidence>
<dbReference type="CDD" id="cd16922">
    <property type="entry name" value="HATPase_EvgS-ArcB-TorS-like"/>
    <property type="match status" value="1"/>
</dbReference>
<evidence type="ECO:0000256" key="12">
    <source>
        <dbReference type="ARBA" id="ARBA00023136"/>
    </source>
</evidence>
<dbReference type="SUPFAM" id="SSF52172">
    <property type="entry name" value="CheY-like"/>
    <property type="match status" value="1"/>
</dbReference>
<dbReference type="Pfam" id="PF01627">
    <property type="entry name" value="Hpt"/>
    <property type="match status" value="1"/>
</dbReference>
<organism evidence="20 21">
    <name type="scientific">Dyadobacter jejuensis</name>
    <dbReference type="NCBI Taxonomy" id="1082580"/>
    <lineage>
        <taxon>Bacteria</taxon>
        <taxon>Pseudomonadati</taxon>
        <taxon>Bacteroidota</taxon>
        <taxon>Cytophagia</taxon>
        <taxon>Cytophagales</taxon>
        <taxon>Spirosomataceae</taxon>
        <taxon>Dyadobacter</taxon>
    </lineage>
</organism>
<evidence type="ECO:0000259" key="17">
    <source>
        <dbReference type="PROSITE" id="PS50109"/>
    </source>
</evidence>
<dbReference type="InterPro" id="IPR005467">
    <property type="entry name" value="His_kinase_dom"/>
</dbReference>
<dbReference type="InterPro" id="IPR036641">
    <property type="entry name" value="HPT_dom_sf"/>
</dbReference>
<dbReference type="InterPro" id="IPR036097">
    <property type="entry name" value="HisK_dim/P_sf"/>
</dbReference>
<feature type="domain" description="Histidine kinase" evidence="17">
    <location>
        <begin position="369"/>
        <end position="587"/>
    </location>
</feature>
<dbReference type="Pfam" id="PF00512">
    <property type="entry name" value="HisKA"/>
    <property type="match status" value="1"/>
</dbReference>
<evidence type="ECO:0000256" key="14">
    <source>
        <dbReference type="PROSITE-ProRule" id="PRU00169"/>
    </source>
</evidence>
<feature type="compositionally biased region" description="Low complexity" evidence="15">
    <location>
        <begin position="180"/>
        <end position="190"/>
    </location>
</feature>
<dbReference type="Gene3D" id="1.20.120.160">
    <property type="entry name" value="HPT domain"/>
    <property type="match status" value="1"/>
</dbReference>
<dbReference type="EC" id="2.7.13.3" evidence="3"/>
<accession>A0A316AQ04</accession>
<dbReference type="PANTHER" id="PTHR43047:SF64">
    <property type="entry name" value="HISTIDINE KINASE CONTAINING CHEY-HOMOLOGOUS RECEIVER DOMAIN AND PAS DOMAIN-RELATED"/>
    <property type="match status" value="1"/>
</dbReference>
<dbReference type="Gene3D" id="3.40.50.2300">
    <property type="match status" value="1"/>
</dbReference>
<dbReference type="InterPro" id="IPR003594">
    <property type="entry name" value="HATPase_dom"/>
</dbReference>
<dbReference type="Pfam" id="PF02518">
    <property type="entry name" value="HATPase_c"/>
    <property type="match status" value="1"/>
</dbReference>
<dbReference type="CDD" id="cd00156">
    <property type="entry name" value="REC"/>
    <property type="match status" value="1"/>
</dbReference>
<feature type="transmembrane region" description="Helical" evidence="16">
    <location>
        <begin position="17"/>
        <end position="39"/>
    </location>
</feature>
<evidence type="ECO:0000256" key="10">
    <source>
        <dbReference type="ARBA" id="ARBA00022840"/>
    </source>
</evidence>
<feature type="modified residue" description="Phosphohistidine" evidence="13">
    <location>
        <position position="791"/>
    </location>
</feature>
<dbReference type="SMART" id="SM00387">
    <property type="entry name" value="HATPase_c"/>
    <property type="match status" value="1"/>
</dbReference>
<evidence type="ECO:0000256" key="15">
    <source>
        <dbReference type="SAM" id="MobiDB-lite"/>
    </source>
</evidence>
<feature type="modified residue" description="4-aspartylphosphate" evidence="14">
    <location>
        <position position="656"/>
    </location>
</feature>
<dbReference type="PROSITE" id="PS50110">
    <property type="entry name" value="RESPONSE_REGULATORY"/>
    <property type="match status" value="1"/>
</dbReference>
<keyword evidence="8 16" id="KW-0812">Transmembrane</keyword>
<dbReference type="AlphaFoldDB" id="A0A316AQ04"/>
<sequence>MSANRDKSILSSVKGKVLLGFMVAAMALGASWIISKIAFENMLVKLEQLTKPNEKLHHINQVFKEIVLLEHLQNEPPGNTNSNEPDEFLKHSERLLASLDTLSQLNIDDPKQIIRIDSMRSILRDREQIFGQYMAVRKNLVSNKDLSSKVRTISGLITTNKKEKDSTVVKTEKKVTTTTVYTQEPQAPQSAEEEEEDKKGFLTRLFKSKKQQKKAPEPVEPKTVRKQEVNVTIDTVKIAKQDNTIEKVGEAVHAIEKSQRRRTNQFVDREKQLAMTGSSLVSQLLMVMQNIEQDAIQQSLADHEQTQRLVTASMKRIEWVMIGFFLLTLLVAYFIFADITRSNDYRRQLEEAKEEAEYHSMAKQRFLSNMSHEIRTPLQSIIGYTEVLKSADKPKKQDFDTLHAASEHLLHLVNDILDYSRIISNQFSFEKRNFAIGQVLEEVTHMLSPTATAKSLKFKVYNQLPSDIFLESDPFRLRQILYNLLSNAIKFTTKGEVALKVTGKQSGAGYRITFEVTDTGIGLTKEQIQRVFNQFEQADASISRQYGGSGLGLSIVKSLVEGMNGKITVRSQLGKGTVFAVTLHMKKGSPVLKGSKDKARKYHIDGKVWLIDDDAFILKWCSTVLHKEGIDHSCFSSAEEALEAPWDDQIRYVLTDMRMSGMSGAELCQTLKQRTASSVKYYVLTAQALPEEQEKLLQEGFDGLLMKPFHTHDLLALLDTPSQNKELDSPSPSPPPAPTMDLTALQTMAFGDESLIKDILQQFIDDSKADLSAFQSGIKNKDYDRVMELAHRLAGRTGQVGALPLSARFRKLELGIREQQVHPTAAESSSLAKELKAVIVEVENKIGQEA</sequence>
<dbReference type="GO" id="GO:0005886">
    <property type="term" value="C:plasma membrane"/>
    <property type="evidence" value="ECO:0007669"/>
    <property type="project" value="UniProtKB-SubCell"/>
</dbReference>
<dbReference type="InterPro" id="IPR004358">
    <property type="entry name" value="Sig_transdc_His_kin-like_C"/>
</dbReference>
<feature type="domain" description="HPt" evidence="19">
    <location>
        <begin position="752"/>
        <end position="850"/>
    </location>
</feature>
<keyword evidence="10" id="KW-0067">ATP-binding</keyword>
<feature type="domain" description="Response regulatory" evidence="18">
    <location>
        <begin position="607"/>
        <end position="722"/>
    </location>
</feature>
<dbReference type="SUPFAM" id="SSF47384">
    <property type="entry name" value="Homodimeric domain of signal transducing histidine kinase"/>
    <property type="match status" value="1"/>
</dbReference>
<dbReference type="Proteomes" id="UP000245880">
    <property type="component" value="Unassembled WGS sequence"/>
</dbReference>
<evidence type="ECO:0000313" key="20">
    <source>
        <dbReference type="EMBL" id="PWJ59568.1"/>
    </source>
</evidence>
<dbReference type="GO" id="GO:0000155">
    <property type="term" value="F:phosphorelay sensor kinase activity"/>
    <property type="evidence" value="ECO:0007669"/>
    <property type="project" value="InterPro"/>
</dbReference>
<dbReference type="InterPro" id="IPR011006">
    <property type="entry name" value="CheY-like_superfamily"/>
</dbReference>
<evidence type="ECO:0000259" key="19">
    <source>
        <dbReference type="PROSITE" id="PS50894"/>
    </source>
</evidence>
<dbReference type="PANTHER" id="PTHR43047">
    <property type="entry name" value="TWO-COMPONENT HISTIDINE PROTEIN KINASE"/>
    <property type="match status" value="1"/>
</dbReference>
<evidence type="ECO:0000256" key="2">
    <source>
        <dbReference type="ARBA" id="ARBA00004429"/>
    </source>
</evidence>
<dbReference type="InterPro" id="IPR003661">
    <property type="entry name" value="HisK_dim/P_dom"/>
</dbReference>
<keyword evidence="4" id="KW-1003">Cell membrane</keyword>
<dbReference type="CDD" id="cd00082">
    <property type="entry name" value="HisKA"/>
    <property type="match status" value="1"/>
</dbReference>
<dbReference type="FunFam" id="3.30.565.10:FF:000010">
    <property type="entry name" value="Sensor histidine kinase RcsC"/>
    <property type="match status" value="1"/>
</dbReference>
<comment type="caution">
    <text evidence="20">The sequence shown here is derived from an EMBL/GenBank/DDBJ whole genome shotgun (WGS) entry which is preliminary data.</text>
</comment>
<keyword evidence="9" id="KW-0418">Kinase</keyword>
<evidence type="ECO:0000256" key="6">
    <source>
        <dbReference type="ARBA" id="ARBA00022553"/>
    </source>
</evidence>
<feature type="region of interest" description="Disordered" evidence="15">
    <location>
        <begin position="180"/>
        <end position="199"/>
    </location>
</feature>
<evidence type="ECO:0000256" key="7">
    <source>
        <dbReference type="ARBA" id="ARBA00022679"/>
    </source>
</evidence>
<comment type="subcellular location">
    <subcellularLocation>
        <location evidence="2">Cell inner membrane</location>
        <topology evidence="2">Multi-pass membrane protein</topology>
    </subcellularLocation>
</comment>
<evidence type="ECO:0000256" key="3">
    <source>
        <dbReference type="ARBA" id="ARBA00012438"/>
    </source>
</evidence>
<evidence type="ECO:0000313" key="21">
    <source>
        <dbReference type="Proteomes" id="UP000245880"/>
    </source>
</evidence>
<dbReference type="PRINTS" id="PR00344">
    <property type="entry name" value="BCTRLSENSOR"/>
</dbReference>
<gene>
    <name evidence="20" type="ORF">CLV98_102402</name>
</gene>
<proteinExistence type="predicted"/>
<comment type="catalytic activity">
    <reaction evidence="1">
        <text>ATP + protein L-histidine = ADP + protein N-phospho-L-histidine.</text>
        <dbReference type="EC" id="2.7.13.3"/>
    </reaction>
</comment>
<evidence type="ECO:0000256" key="4">
    <source>
        <dbReference type="ARBA" id="ARBA00022475"/>
    </source>
</evidence>
<dbReference type="OrthoDB" id="9781208at2"/>